<accession>W9SFY1</accession>
<proteinExistence type="predicted"/>
<organism evidence="2 3">
    <name type="scientific">Morus notabilis</name>
    <dbReference type="NCBI Taxonomy" id="981085"/>
    <lineage>
        <taxon>Eukaryota</taxon>
        <taxon>Viridiplantae</taxon>
        <taxon>Streptophyta</taxon>
        <taxon>Embryophyta</taxon>
        <taxon>Tracheophyta</taxon>
        <taxon>Spermatophyta</taxon>
        <taxon>Magnoliopsida</taxon>
        <taxon>eudicotyledons</taxon>
        <taxon>Gunneridae</taxon>
        <taxon>Pentapetalae</taxon>
        <taxon>rosids</taxon>
        <taxon>fabids</taxon>
        <taxon>Rosales</taxon>
        <taxon>Moraceae</taxon>
        <taxon>Moreae</taxon>
        <taxon>Morus</taxon>
    </lineage>
</organism>
<reference evidence="3" key="1">
    <citation type="submission" date="2013-01" db="EMBL/GenBank/DDBJ databases">
        <title>Draft Genome Sequence of a Mulberry Tree, Morus notabilis C.K. Schneid.</title>
        <authorList>
            <person name="He N."/>
            <person name="Zhao S."/>
        </authorList>
    </citation>
    <scope>NUCLEOTIDE SEQUENCE</scope>
</reference>
<gene>
    <name evidence="2" type="ORF">L484_028042</name>
</gene>
<protein>
    <submittedName>
        <fullName evidence="2">Uncharacterized protein</fullName>
    </submittedName>
</protein>
<dbReference type="Proteomes" id="UP000030645">
    <property type="component" value="Unassembled WGS sequence"/>
</dbReference>
<keyword evidence="3" id="KW-1185">Reference proteome</keyword>
<dbReference type="eggNOG" id="ENOG502SF1C">
    <property type="taxonomic scope" value="Eukaryota"/>
</dbReference>
<evidence type="ECO:0000313" key="3">
    <source>
        <dbReference type="Proteomes" id="UP000030645"/>
    </source>
</evidence>
<dbReference type="EMBL" id="KE346217">
    <property type="protein sequence ID" value="EXC30863.1"/>
    <property type="molecule type" value="Genomic_DNA"/>
</dbReference>
<evidence type="ECO:0000256" key="1">
    <source>
        <dbReference type="SAM" id="MobiDB-lite"/>
    </source>
</evidence>
<sequence>MSFAPIPKSSPEFPLTMSRSGIIHHLLGLPAIDLHTCQIPLSMFQDGLDRKPIDRCLERVGAKAGQHTLPSTAKASPRACRQPGLGQPPQSTSVRAPSRSTVRLSPFHIRPGRIASPHPLPS</sequence>
<evidence type="ECO:0000313" key="2">
    <source>
        <dbReference type="EMBL" id="EXC30863.1"/>
    </source>
</evidence>
<dbReference type="STRING" id="981085.W9SFY1"/>
<name>W9SFY1_9ROSA</name>
<dbReference type="AlphaFoldDB" id="W9SFY1"/>
<feature type="region of interest" description="Disordered" evidence="1">
    <location>
        <begin position="62"/>
        <end position="122"/>
    </location>
</feature>
<feature type="compositionally biased region" description="Polar residues" evidence="1">
    <location>
        <begin position="88"/>
        <end position="103"/>
    </location>
</feature>